<dbReference type="EMBL" id="JACIGE010000013">
    <property type="protein sequence ID" value="MBB4248757.1"/>
    <property type="molecule type" value="Genomic_DNA"/>
</dbReference>
<organism evidence="2 3">
    <name type="scientific">Rhodocyclus tenuis</name>
    <name type="common">Rhodospirillum tenue</name>
    <dbReference type="NCBI Taxonomy" id="1066"/>
    <lineage>
        <taxon>Bacteria</taxon>
        <taxon>Pseudomonadati</taxon>
        <taxon>Pseudomonadota</taxon>
        <taxon>Betaproteobacteria</taxon>
        <taxon>Rhodocyclales</taxon>
        <taxon>Rhodocyclaceae</taxon>
        <taxon>Rhodocyclus</taxon>
    </lineage>
</organism>
<feature type="compositionally biased region" description="Basic residues" evidence="1">
    <location>
        <begin position="131"/>
        <end position="140"/>
    </location>
</feature>
<feature type="compositionally biased region" description="Low complexity" evidence="1">
    <location>
        <begin position="57"/>
        <end position="68"/>
    </location>
</feature>
<sequence>MNAPQPVSPRRRMQQLLAIPDRDRSDAEWDELNELEIQLAPGNRDTGGDPAGRARVPGAPGPQRSPGGRPQGQGNKGGHSRQSGQPRPQQGQGNGGNSGNVASPGNVQLPAAQNAANPGNAANAGAPAGKKQFRKPRSRPPRPEVV</sequence>
<comment type="caution">
    <text evidence="2">The sequence shown here is derived from an EMBL/GenBank/DDBJ whole genome shotgun (WGS) entry which is preliminary data.</text>
</comment>
<keyword evidence="3" id="KW-1185">Reference proteome</keyword>
<accession>A0A840G2Y5</accession>
<reference evidence="2 3" key="1">
    <citation type="submission" date="2020-08" db="EMBL/GenBank/DDBJ databases">
        <title>Genome sequencing of Purple Non-Sulfur Bacteria from various extreme environments.</title>
        <authorList>
            <person name="Mayer M."/>
        </authorList>
    </citation>
    <scope>NUCLEOTIDE SEQUENCE [LARGE SCALE GENOMIC DNA]</scope>
    <source>
        <strain evidence="2 3">2761</strain>
    </source>
</reference>
<dbReference type="RefSeq" id="WP_153117567.1">
    <property type="nucleotide sequence ID" value="NZ_JACIGE010000013.1"/>
</dbReference>
<dbReference type="OrthoDB" id="9182776at2"/>
<evidence type="ECO:0000256" key="1">
    <source>
        <dbReference type="SAM" id="MobiDB-lite"/>
    </source>
</evidence>
<name>A0A840G2Y5_RHOTE</name>
<protein>
    <submittedName>
        <fullName evidence="2">Uncharacterized protein</fullName>
    </submittedName>
</protein>
<feature type="compositionally biased region" description="Low complexity" evidence="1">
    <location>
        <begin position="110"/>
        <end position="129"/>
    </location>
</feature>
<feature type="compositionally biased region" description="Low complexity" evidence="1">
    <location>
        <begin position="80"/>
        <end position="91"/>
    </location>
</feature>
<gene>
    <name evidence="2" type="ORF">GGD90_003157</name>
</gene>
<feature type="region of interest" description="Disordered" evidence="1">
    <location>
        <begin position="1"/>
        <end position="146"/>
    </location>
</feature>
<evidence type="ECO:0000313" key="3">
    <source>
        <dbReference type="Proteomes" id="UP000587070"/>
    </source>
</evidence>
<dbReference type="Proteomes" id="UP000587070">
    <property type="component" value="Unassembled WGS sequence"/>
</dbReference>
<proteinExistence type="predicted"/>
<evidence type="ECO:0000313" key="2">
    <source>
        <dbReference type="EMBL" id="MBB4248757.1"/>
    </source>
</evidence>
<dbReference type="AlphaFoldDB" id="A0A840G2Y5"/>